<dbReference type="InterPro" id="IPR006059">
    <property type="entry name" value="SBP"/>
</dbReference>
<evidence type="ECO:0000313" key="2">
    <source>
        <dbReference type="Proteomes" id="UP000092596"/>
    </source>
</evidence>
<dbReference type="Proteomes" id="UP000092596">
    <property type="component" value="Chromosome"/>
</dbReference>
<dbReference type="STRING" id="1630135.DAD186_17890"/>
<dbReference type="SUPFAM" id="SSF53850">
    <property type="entry name" value="Periplasmic binding protein-like II"/>
    <property type="match status" value="1"/>
</dbReference>
<dbReference type="RefSeq" id="WP_082991167.1">
    <property type="nucleotide sequence ID" value="NZ_CP012117.1"/>
</dbReference>
<evidence type="ECO:0008006" key="3">
    <source>
        <dbReference type="Google" id="ProtNLM"/>
    </source>
</evidence>
<dbReference type="EMBL" id="CP012117">
    <property type="protein sequence ID" value="ANP28339.1"/>
    <property type="molecule type" value="Genomic_DNA"/>
</dbReference>
<dbReference type="PATRIC" id="fig|1630135.4.peg.1787"/>
<evidence type="ECO:0000313" key="1">
    <source>
        <dbReference type="EMBL" id="ANP28339.1"/>
    </source>
</evidence>
<dbReference type="InterPro" id="IPR050490">
    <property type="entry name" value="Bact_solute-bd_prot1"/>
</dbReference>
<organism evidence="1 2">
    <name type="scientific">Dermabacter vaginalis</name>
    <dbReference type="NCBI Taxonomy" id="1630135"/>
    <lineage>
        <taxon>Bacteria</taxon>
        <taxon>Bacillati</taxon>
        <taxon>Actinomycetota</taxon>
        <taxon>Actinomycetes</taxon>
        <taxon>Micrococcales</taxon>
        <taxon>Dermabacteraceae</taxon>
        <taxon>Dermabacter</taxon>
    </lineage>
</organism>
<proteinExistence type="predicted"/>
<dbReference type="PANTHER" id="PTHR43649">
    <property type="entry name" value="ARABINOSE-BINDING PROTEIN-RELATED"/>
    <property type="match status" value="1"/>
</dbReference>
<dbReference type="AlphaFoldDB" id="A0A1B0ZK57"/>
<dbReference type="Pfam" id="PF01547">
    <property type="entry name" value="SBP_bac_1"/>
    <property type="match status" value="1"/>
</dbReference>
<protein>
    <recommendedName>
        <fullName evidence="3">Carbohydrate ABC transporter substrate-binding protein</fullName>
    </recommendedName>
</protein>
<dbReference type="KEGG" id="dva:DAD186_17890"/>
<dbReference type="Gene3D" id="3.40.190.10">
    <property type="entry name" value="Periplasmic binding protein-like II"/>
    <property type="match status" value="2"/>
</dbReference>
<reference evidence="1 2" key="1">
    <citation type="submission" date="2015-06" db="EMBL/GenBank/DDBJ databases">
        <title>Investigation of pathophysiology for high-risk pregnancy and development of treatment modality based on it.</title>
        <authorList>
            <person name="Kim B.-C."/>
            <person name="Lim S."/>
        </authorList>
    </citation>
    <scope>NUCLEOTIDE SEQUENCE [LARGE SCALE GENOMIC DNA]</scope>
    <source>
        <strain evidence="1 2">AD1-86</strain>
    </source>
</reference>
<name>A0A1B0ZK57_9MICO</name>
<accession>A0A1B0ZK57</accession>
<sequence length="434" mass="48515">MTDSWIHEIPASVRAVREATASRRAVLGAGAGVSALALLAGCGANTDPNTVTVGSHQSDAIPKKAVLDMLSSWKGGKVEINTVDHETFKESINNYLQGNPDDVFTWFAGYRARFFAERGLVSDLSDVWENIDGMPESMKVASSADDGRLVFIPWNYYPWAVFYKPSVFDKHGWSVPETFDEWLALNEDIKTAGMTPIAFSDKDGWEAMGTFDMLDLRVNGYDFHVSLMAGKESWESEEVKNIFAAWRELLPYQQADPLGRTWQEAAQSMLKEETAMYTMGMFIDQQWAESDDPEDLDFFTFPEFDPSIGADVVEAPIDGWMMAAKPHNEKKAKELLTYLATADAIQYKLDADPSVISPRTDQDQSNYSKLQKKAVDLITNASAISQFLDRDTRPDFASTVISPSLQNFLKNPDSIDSILRDIEKQKKSIFPAES</sequence>
<gene>
    <name evidence="1" type="ORF">DAD186_17890</name>
</gene>